<feature type="transmembrane region" description="Helical" evidence="2">
    <location>
        <begin position="791"/>
        <end position="812"/>
    </location>
</feature>
<dbReference type="EMBL" id="JACGCM010001301">
    <property type="protein sequence ID" value="KAF6156809.1"/>
    <property type="molecule type" value="Genomic_DNA"/>
</dbReference>
<keyword evidence="2" id="KW-0472">Membrane</keyword>
<sequence length="879" mass="96306">MEMEMEREVIPFTTDTTITTSSSVAVSTTTTASTIREKHLDENSQLNSSDSKGEASSSSVYLDTNNGAESSNGTGWTKFNAIDSSIPETTTGNGKPEFTLNNCDNQWSLISHQGHEILKEGQQFSLHLLHSEKPSENEITSFKPVEKNAYVITEIENTHEVAEWNVEKVLQEQETHDLYCPNCNSCITKRVTLRKRKRKVQNVQSDTKREKIETIVQSGVVNGPPDIAPSEYPSQIETDGREPETGPDVFRCLSCFSFFIPTVSGFKLSRIFRGKGGGENVQSPQDIPPMAGTGQLGPNVIDTQEIDHSTTLFPGKTTVTIGSPGEDENMKIQIDTQNLIFSSNLDPLLTRGGQHNNEEGNILPDSEGDLSVTPFSGRTIVTIGEPGEDANMKLQIDSQNIRVSSTLQSTQTGRGHQNSAGDNALSYEESDLTTKHFLGQKIVTNGDPGEDANMKPHIDGQNLMFSSNFETLKAGGERKYITESNVAQNEIISHSDKIPIAINERISISPGMQLPAHYSTRKQEKDSTRRLSKEEVGIQISSEFEILLPQDGRGNIAKDLEGLPKTRKQEQDSNWGPSKEETGVQISSELEALLPQDARTDIARNLEGLPNTSVLGKDLILHVQTEPVRSGASQSVQINIVSSAPEILTNTESELYAGGLRVNVARSSHEWDILKSIVHGGLIESITSVGVVSSAAGGDATTLNILALGLANLVTGLFIIANGLKEIKNEEYEGASNEREKVDRYQDVLGHRRNFRLHATVVVISYLIFGLLPPLTYGFSFRQSDNREYKMIAVASASLFCVFLLAIGKAHVGKPPKSYIKTIMYYLSIGVMASGLSYFAGVLVHRLLERLGWFKASAAAPVPLFLNSASMKQRVWASY</sequence>
<dbReference type="OrthoDB" id="1924921at2759"/>
<name>A0A7J7MPE3_9MAGN</name>
<dbReference type="PANTHER" id="PTHR38937">
    <property type="entry name" value="MEMBRANE PROTEIN OF ER BODY-LIKE PROTEIN"/>
    <property type="match status" value="1"/>
</dbReference>
<keyword evidence="2" id="KW-1133">Transmembrane helix</keyword>
<evidence type="ECO:0008006" key="5">
    <source>
        <dbReference type="Google" id="ProtNLM"/>
    </source>
</evidence>
<feature type="region of interest" description="Disordered" evidence="1">
    <location>
        <begin position="39"/>
        <end position="76"/>
    </location>
</feature>
<feature type="transmembrane region" description="Helical" evidence="2">
    <location>
        <begin position="824"/>
        <end position="845"/>
    </location>
</feature>
<dbReference type="InterPro" id="IPR052843">
    <property type="entry name" value="ER_body_metal_sequester"/>
</dbReference>
<protein>
    <recommendedName>
        <fullName evidence="5">Membrane protein of ER body-like protein</fullName>
    </recommendedName>
</protein>
<evidence type="ECO:0000313" key="3">
    <source>
        <dbReference type="EMBL" id="KAF6156809.1"/>
    </source>
</evidence>
<keyword evidence="4" id="KW-1185">Reference proteome</keyword>
<feature type="compositionally biased region" description="Polar residues" evidence="1">
    <location>
        <begin position="60"/>
        <end position="76"/>
    </location>
</feature>
<evidence type="ECO:0000313" key="4">
    <source>
        <dbReference type="Proteomes" id="UP000541444"/>
    </source>
</evidence>
<feature type="compositionally biased region" description="Low complexity" evidence="1">
    <location>
        <begin position="48"/>
        <end position="59"/>
    </location>
</feature>
<feature type="compositionally biased region" description="Basic and acidic residues" evidence="1">
    <location>
        <begin position="556"/>
        <end position="571"/>
    </location>
</feature>
<dbReference type="PANTHER" id="PTHR38937:SF2">
    <property type="entry name" value="MEMBRANE PROTEIN OF ER BODY-LIKE PROTEIN ISOFORM X1"/>
    <property type="match status" value="1"/>
</dbReference>
<evidence type="ECO:0000256" key="2">
    <source>
        <dbReference type="SAM" id="Phobius"/>
    </source>
</evidence>
<feature type="transmembrane region" description="Helical" evidence="2">
    <location>
        <begin position="759"/>
        <end position="779"/>
    </location>
</feature>
<organism evidence="3 4">
    <name type="scientific">Kingdonia uniflora</name>
    <dbReference type="NCBI Taxonomy" id="39325"/>
    <lineage>
        <taxon>Eukaryota</taxon>
        <taxon>Viridiplantae</taxon>
        <taxon>Streptophyta</taxon>
        <taxon>Embryophyta</taxon>
        <taxon>Tracheophyta</taxon>
        <taxon>Spermatophyta</taxon>
        <taxon>Magnoliopsida</taxon>
        <taxon>Ranunculales</taxon>
        <taxon>Circaeasteraceae</taxon>
        <taxon>Kingdonia</taxon>
    </lineage>
</organism>
<accession>A0A7J7MPE3</accession>
<reference evidence="3 4" key="1">
    <citation type="journal article" date="2020" name="IScience">
        <title>Genome Sequencing of the Endangered Kingdonia uniflora (Circaeasteraceae, Ranunculales) Reveals Potential Mechanisms of Evolutionary Specialization.</title>
        <authorList>
            <person name="Sun Y."/>
            <person name="Deng T."/>
            <person name="Zhang A."/>
            <person name="Moore M.J."/>
            <person name="Landis J.B."/>
            <person name="Lin N."/>
            <person name="Zhang H."/>
            <person name="Zhang X."/>
            <person name="Huang J."/>
            <person name="Zhang X."/>
            <person name="Sun H."/>
            <person name="Wang H."/>
        </authorList>
    </citation>
    <scope>NUCLEOTIDE SEQUENCE [LARGE SCALE GENOMIC DNA]</scope>
    <source>
        <strain evidence="3">TB1705</strain>
        <tissue evidence="3">Leaf</tissue>
    </source>
</reference>
<dbReference type="CDD" id="cd01059">
    <property type="entry name" value="CCC1_like"/>
    <property type="match status" value="1"/>
</dbReference>
<proteinExistence type="predicted"/>
<feature type="region of interest" description="Disordered" evidence="1">
    <location>
        <begin position="555"/>
        <end position="582"/>
    </location>
</feature>
<evidence type="ECO:0000256" key="1">
    <source>
        <dbReference type="SAM" id="MobiDB-lite"/>
    </source>
</evidence>
<dbReference type="AlphaFoldDB" id="A0A7J7MPE3"/>
<gene>
    <name evidence="3" type="ORF">GIB67_033278</name>
</gene>
<comment type="caution">
    <text evidence="3">The sequence shown here is derived from an EMBL/GenBank/DDBJ whole genome shotgun (WGS) entry which is preliminary data.</text>
</comment>
<dbReference type="Proteomes" id="UP000541444">
    <property type="component" value="Unassembled WGS sequence"/>
</dbReference>
<keyword evidence="2" id="KW-0812">Transmembrane</keyword>